<dbReference type="eggNOG" id="COG2240">
    <property type="taxonomic scope" value="Bacteria"/>
</dbReference>
<keyword evidence="2 7" id="KW-0808">Transferase</keyword>
<evidence type="ECO:0000313" key="7">
    <source>
        <dbReference type="EMBL" id="ERT60557.1"/>
    </source>
</evidence>
<evidence type="ECO:0000256" key="4">
    <source>
        <dbReference type="ARBA" id="ARBA00022777"/>
    </source>
</evidence>
<dbReference type="OrthoDB" id="9800808at2"/>
<evidence type="ECO:0000256" key="2">
    <source>
        <dbReference type="ARBA" id="ARBA00022679"/>
    </source>
</evidence>
<reference evidence="7 8" key="1">
    <citation type="submission" date="2013-09" db="EMBL/GenBank/DDBJ databases">
        <authorList>
            <person name="Durkin A.S."/>
            <person name="Haft D.R."/>
            <person name="McCorrison J."/>
            <person name="Torralba M."/>
            <person name="Gillis M."/>
            <person name="Haft D.H."/>
            <person name="Methe B."/>
            <person name="Sutton G."/>
            <person name="Nelson K.E."/>
        </authorList>
    </citation>
    <scope>NUCLEOTIDE SEQUENCE [LARGE SCALE GENOMIC DNA]</scope>
    <source>
        <strain evidence="7 8">BV3C16-1</strain>
    </source>
</reference>
<evidence type="ECO:0000256" key="3">
    <source>
        <dbReference type="ARBA" id="ARBA00022741"/>
    </source>
</evidence>
<dbReference type="GO" id="GO:0005829">
    <property type="term" value="C:cytosol"/>
    <property type="evidence" value="ECO:0007669"/>
    <property type="project" value="TreeGrafter"/>
</dbReference>
<proteinExistence type="predicted"/>
<gene>
    <name evidence="7" type="ORF">HMPREF1250_0451</name>
</gene>
<dbReference type="Pfam" id="PF08543">
    <property type="entry name" value="Phos_pyr_kin"/>
    <property type="match status" value="1"/>
</dbReference>
<evidence type="ECO:0000256" key="5">
    <source>
        <dbReference type="ARBA" id="ARBA00022840"/>
    </source>
</evidence>
<dbReference type="RefSeq" id="WP_023053337.1">
    <property type="nucleotide sequence ID" value="NZ_AWXA01000020.1"/>
</dbReference>
<keyword evidence="4 7" id="KW-0418">Kinase</keyword>
<dbReference type="Gene3D" id="3.40.1190.20">
    <property type="match status" value="1"/>
</dbReference>
<dbReference type="InterPro" id="IPR004625">
    <property type="entry name" value="PyrdxlKinase"/>
</dbReference>
<keyword evidence="5" id="KW-0067">ATP-binding</keyword>
<sequence>MKKQKKIAVVNDVTGFGRCAAAVQLPLISAMKVQACIFPTAILSVHTGFPAYYIDDYAERMPRYLDSWQENGLVFDGILTGFLGSVGQVDIVKECLLRVGREDSCIVVDPVMGDNGSVYASYTDALCRAMKSLLPYATIVTPNLTEACRLAERPYVDEERISDKELIELAETLAASGPSGVAITGLHRKNCMRTLVYEREKGASFLETEKVGGAHSGTGDVFSAIVAAGVVQGMPLDDAVMKAMSFICRVLRHTLDVQEPEMYGLVFEEFLTEL</sequence>
<keyword evidence="8" id="KW-1185">Reference proteome</keyword>
<dbReference type="PANTHER" id="PTHR10534">
    <property type="entry name" value="PYRIDOXAL KINASE"/>
    <property type="match status" value="1"/>
</dbReference>
<keyword evidence="3" id="KW-0547">Nucleotide-binding</keyword>
<dbReference type="InterPro" id="IPR029056">
    <property type="entry name" value="Ribokinase-like"/>
</dbReference>
<evidence type="ECO:0000256" key="1">
    <source>
        <dbReference type="ARBA" id="ARBA00012104"/>
    </source>
</evidence>
<dbReference type="Proteomes" id="UP000017090">
    <property type="component" value="Unassembled WGS sequence"/>
</dbReference>
<dbReference type="AlphaFoldDB" id="U7UMB4"/>
<dbReference type="PANTHER" id="PTHR10534:SF2">
    <property type="entry name" value="PYRIDOXAL KINASE"/>
    <property type="match status" value="1"/>
</dbReference>
<dbReference type="SUPFAM" id="SSF53613">
    <property type="entry name" value="Ribokinase-like"/>
    <property type="match status" value="1"/>
</dbReference>
<feature type="domain" description="Pyridoxamine kinase/Phosphomethylpyrimidine kinase" evidence="6">
    <location>
        <begin position="76"/>
        <end position="258"/>
    </location>
</feature>
<accession>U7UMB4</accession>
<dbReference type="GO" id="GO:0009443">
    <property type="term" value="P:pyridoxal 5'-phosphate salvage"/>
    <property type="evidence" value="ECO:0007669"/>
    <property type="project" value="InterPro"/>
</dbReference>
<dbReference type="GO" id="GO:0005524">
    <property type="term" value="F:ATP binding"/>
    <property type="evidence" value="ECO:0007669"/>
    <property type="project" value="UniProtKB-KW"/>
</dbReference>
<name>U7UMB4_9FIRM</name>
<dbReference type="PATRIC" id="fig|1111454.3.peg.846"/>
<protein>
    <recommendedName>
        <fullName evidence="1">pyridoxal kinase</fullName>
        <ecNumber evidence="1">2.7.1.35</ecNumber>
    </recommendedName>
</protein>
<comment type="caution">
    <text evidence="7">The sequence shown here is derived from an EMBL/GenBank/DDBJ whole genome shotgun (WGS) entry which is preliminary data.</text>
</comment>
<evidence type="ECO:0000313" key="8">
    <source>
        <dbReference type="Proteomes" id="UP000017090"/>
    </source>
</evidence>
<dbReference type="InterPro" id="IPR013749">
    <property type="entry name" value="PM/HMP-P_kinase-1"/>
</dbReference>
<dbReference type="GO" id="GO:0008478">
    <property type="term" value="F:pyridoxal kinase activity"/>
    <property type="evidence" value="ECO:0007669"/>
    <property type="project" value="UniProtKB-EC"/>
</dbReference>
<dbReference type="EC" id="2.7.1.35" evidence="1"/>
<evidence type="ECO:0000259" key="6">
    <source>
        <dbReference type="Pfam" id="PF08543"/>
    </source>
</evidence>
<dbReference type="STRING" id="1111454.HMPREF1250_0451"/>
<dbReference type="EMBL" id="AWXA01000020">
    <property type="protein sequence ID" value="ERT60557.1"/>
    <property type="molecule type" value="Genomic_DNA"/>
</dbReference>
<dbReference type="NCBIfam" id="NF005491">
    <property type="entry name" value="PRK07105.1"/>
    <property type="match status" value="1"/>
</dbReference>
<organism evidence="7 8">
    <name type="scientific">Megasphaera vaginalis</name>
    <name type="common">ex Srinivasan et al. 2021</name>
    <dbReference type="NCBI Taxonomy" id="1111454"/>
    <lineage>
        <taxon>Bacteria</taxon>
        <taxon>Bacillati</taxon>
        <taxon>Bacillota</taxon>
        <taxon>Negativicutes</taxon>
        <taxon>Veillonellales</taxon>
        <taxon>Veillonellaceae</taxon>
        <taxon>Megasphaera</taxon>
    </lineage>
</organism>